<name>A0A4Q2DCB8_9AGAR</name>
<organism evidence="1 2">
    <name type="scientific">Candolleomyces aberdarensis</name>
    <dbReference type="NCBI Taxonomy" id="2316362"/>
    <lineage>
        <taxon>Eukaryota</taxon>
        <taxon>Fungi</taxon>
        <taxon>Dikarya</taxon>
        <taxon>Basidiomycota</taxon>
        <taxon>Agaricomycotina</taxon>
        <taxon>Agaricomycetes</taxon>
        <taxon>Agaricomycetidae</taxon>
        <taxon>Agaricales</taxon>
        <taxon>Agaricineae</taxon>
        <taxon>Psathyrellaceae</taxon>
        <taxon>Candolleomyces</taxon>
    </lineage>
</organism>
<accession>A0A4Q2DCB8</accession>
<evidence type="ECO:0000313" key="2">
    <source>
        <dbReference type="Proteomes" id="UP000290288"/>
    </source>
</evidence>
<keyword evidence="2" id="KW-1185">Reference proteome</keyword>
<gene>
    <name evidence="1" type="ORF">EST38_g9407</name>
</gene>
<dbReference type="Proteomes" id="UP000290288">
    <property type="component" value="Unassembled WGS sequence"/>
</dbReference>
<sequence>MVFPDDDRKVDGYGSPGCADKAEDVWTGQDIAAMVIMMLAHTVEFWWSRYGHVGSEDFALDLQWDALNRMLENTDYISCDYISPQFGGHSHCPVQLKTI</sequence>
<dbReference type="EMBL" id="SDEE01000437">
    <property type="protein sequence ID" value="RXW16446.1"/>
    <property type="molecule type" value="Genomic_DNA"/>
</dbReference>
<proteinExistence type="predicted"/>
<comment type="caution">
    <text evidence="1">The sequence shown here is derived from an EMBL/GenBank/DDBJ whole genome shotgun (WGS) entry which is preliminary data.</text>
</comment>
<evidence type="ECO:0000313" key="1">
    <source>
        <dbReference type="EMBL" id="RXW16446.1"/>
    </source>
</evidence>
<protein>
    <submittedName>
        <fullName evidence="1">Uncharacterized protein</fullName>
    </submittedName>
</protein>
<reference evidence="1 2" key="1">
    <citation type="submission" date="2019-01" db="EMBL/GenBank/DDBJ databases">
        <title>Draft genome sequence of Psathyrella aberdarensis IHI B618.</title>
        <authorList>
            <person name="Buettner E."/>
            <person name="Kellner H."/>
        </authorList>
    </citation>
    <scope>NUCLEOTIDE SEQUENCE [LARGE SCALE GENOMIC DNA]</scope>
    <source>
        <strain evidence="1 2">IHI B618</strain>
    </source>
</reference>
<dbReference type="AlphaFoldDB" id="A0A4Q2DCB8"/>